<dbReference type="AlphaFoldDB" id="A0A1X0JRU9"/>
<dbReference type="RefSeq" id="WP_083125733.1">
    <property type="nucleotide sequence ID" value="NZ_MVIM01000005.1"/>
</dbReference>
<name>A0A1X0JRU9_9MYCO</name>
<gene>
    <name evidence="2" type="ORF">BST47_11835</name>
</gene>
<dbReference type="EMBL" id="MVIM01000005">
    <property type="protein sequence ID" value="ORB65643.1"/>
    <property type="molecule type" value="Genomic_DNA"/>
</dbReference>
<dbReference type="STRING" id="75922.BST47_11835"/>
<evidence type="ECO:0000256" key="1">
    <source>
        <dbReference type="SAM" id="SignalP"/>
    </source>
</evidence>
<sequence>MKPIKVLTAAIAAAFMALATTVAPPAQAFLHPGNFDLLTNRYDRASWFWFIARCSPDATPDCRYISAAPRLKFYAYYQGNAYLANGQWTLKVEVPDGLRCPGYNLPTHETYVWDDNTLVGTINSAYDVGCFNGPPGNQFWTFKLQRL</sequence>
<comment type="caution">
    <text evidence="2">The sequence shown here is derived from an EMBL/GenBank/DDBJ whole genome shotgun (WGS) entry which is preliminary data.</text>
</comment>
<dbReference type="Proteomes" id="UP000192411">
    <property type="component" value="Unassembled WGS sequence"/>
</dbReference>
<proteinExistence type="predicted"/>
<feature type="signal peptide" evidence="1">
    <location>
        <begin position="1"/>
        <end position="28"/>
    </location>
</feature>
<evidence type="ECO:0000313" key="2">
    <source>
        <dbReference type="EMBL" id="ORB65643.1"/>
    </source>
</evidence>
<evidence type="ECO:0000313" key="3">
    <source>
        <dbReference type="Proteomes" id="UP000192411"/>
    </source>
</evidence>
<organism evidence="2 3">
    <name type="scientific">Mycolicibacterium tusciae</name>
    <dbReference type="NCBI Taxonomy" id="75922"/>
    <lineage>
        <taxon>Bacteria</taxon>
        <taxon>Bacillati</taxon>
        <taxon>Actinomycetota</taxon>
        <taxon>Actinomycetes</taxon>
        <taxon>Mycobacteriales</taxon>
        <taxon>Mycobacteriaceae</taxon>
        <taxon>Mycolicibacterium</taxon>
    </lineage>
</organism>
<keyword evidence="1" id="KW-0732">Signal</keyword>
<feature type="chain" id="PRO_5012755280" evidence="1">
    <location>
        <begin position="29"/>
        <end position="147"/>
    </location>
</feature>
<protein>
    <submittedName>
        <fullName evidence="2">Uncharacterized protein</fullName>
    </submittedName>
</protein>
<keyword evidence="3" id="KW-1185">Reference proteome</keyword>
<reference evidence="2 3" key="1">
    <citation type="submission" date="2017-02" db="EMBL/GenBank/DDBJ databases">
        <title>The new phylogeny of genus Mycobacterium.</title>
        <authorList>
            <person name="Tortoli E."/>
            <person name="Trovato A."/>
            <person name="Cirillo D.M."/>
        </authorList>
    </citation>
    <scope>NUCLEOTIDE SEQUENCE [LARGE SCALE GENOMIC DNA]</scope>
    <source>
        <strain evidence="2 3">DSM 44338</strain>
    </source>
</reference>
<accession>A0A1X0JRU9</accession>
<dbReference type="OrthoDB" id="4746900at2"/>